<evidence type="ECO:0000313" key="3">
    <source>
        <dbReference type="Proteomes" id="UP000018680"/>
    </source>
</evidence>
<dbReference type="HOGENOM" id="CLU_130257_9_3_12"/>
<accession>V5WI62</accession>
<proteinExistence type="predicted"/>
<reference evidence="2 3" key="1">
    <citation type="journal article" date="2015" name="Stand. Genomic Sci.">
        <title>Complete genome sequence and description of Salinispira pacifica gen. nov., sp. nov., a novel spirochaete isolated form a hypersaline microbial mat.</title>
        <authorList>
            <person name="Ben Hania W."/>
            <person name="Joseph M."/>
            <person name="Schumann P."/>
            <person name="Bunk B."/>
            <person name="Fiebig A."/>
            <person name="Sproer C."/>
            <person name="Klenk H.P."/>
            <person name="Fardeau M.L."/>
            <person name="Spring S."/>
        </authorList>
    </citation>
    <scope>NUCLEOTIDE SEQUENCE [LARGE SCALE GENOMIC DNA]</scope>
    <source>
        <strain evidence="2 3">L21-RPul-D2</strain>
    </source>
</reference>
<dbReference type="PANTHER" id="PTHR37030:SF1">
    <property type="entry name" value="NUCLEOTIDYLTRANSFERASE"/>
    <property type="match status" value="1"/>
</dbReference>
<dbReference type="AlphaFoldDB" id="V5WI62"/>
<name>V5WI62_9SPIO</name>
<dbReference type="GO" id="GO:0016740">
    <property type="term" value="F:transferase activity"/>
    <property type="evidence" value="ECO:0007669"/>
    <property type="project" value="UniProtKB-KW"/>
</dbReference>
<evidence type="ECO:0000259" key="1">
    <source>
        <dbReference type="Pfam" id="PF18765"/>
    </source>
</evidence>
<dbReference type="KEGG" id="slr:L21SP2_1464"/>
<dbReference type="CDD" id="cd05403">
    <property type="entry name" value="NT_KNTase_like"/>
    <property type="match status" value="1"/>
</dbReference>
<feature type="domain" description="Polymerase beta nucleotidyltransferase" evidence="1">
    <location>
        <begin position="13"/>
        <end position="109"/>
    </location>
</feature>
<dbReference type="Proteomes" id="UP000018680">
    <property type="component" value="Chromosome"/>
</dbReference>
<dbReference type="Gene3D" id="3.30.460.10">
    <property type="entry name" value="Beta Polymerase, domain 2"/>
    <property type="match status" value="1"/>
</dbReference>
<dbReference type="eggNOG" id="COG1708">
    <property type="taxonomic scope" value="Bacteria"/>
</dbReference>
<keyword evidence="3" id="KW-1185">Reference proteome</keyword>
<dbReference type="PANTHER" id="PTHR37030">
    <property type="entry name" value="NUCLEOTIDYLTRANSFERASE"/>
    <property type="match status" value="1"/>
</dbReference>
<keyword evidence="2" id="KW-0808">Transferase</keyword>
<dbReference type="SUPFAM" id="SSF81301">
    <property type="entry name" value="Nucleotidyltransferase"/>
    <property type="match status" value="1"/>
</dbReference>
<sequence>MNAAMRDRQDIVNKIKESLVKVYNPSSIYIFVSYAWGTPDEDSDLDFAVIVPDSDLTMAERIRLSYKDLWGIGIPTDILVYTESEIQERLQYKSSLQYKIIHEGSKIYEAA</sequence>
<dbReference type="InterPro" id="IPR041633">
    <property type="entry name" value="Polbeta"/>
</dbReference>
<dbReference type="EMBL" id="CP006939">
    <property type="protein sequence ID" value="AHC14861.1"/>
    <property type="molecule type" value="Genomic_DNA"/>
</dbReference>
<dbReference type="RefSeq" id="WP_024267784.1">
    <property type="nucleotide sequence ID" value="NC_023035.1"/>
</dbReference>
<dbReference type="OrthoDB" id="9799750at2"/>
<organism evidence="2 3">
    <name type="scientific">Salinispira pacifica</name>
    <dbReference type="NCBI Taxonomy" id="1307761"/>
    <lineage>
        <taxon>Bacteria</taxon>
        <taxon>Pseudomonadati</taxon>
        <taxon>Spirochaetota</taxon>
        <taxon>Spirochaetia</taxon>
        <taxon>Spirochaetales</taxon>
        <taxon>Spirochaetaceae</taxon>
        <taxon>Salinispira</taxon>
    </lineage>
</organism>
<evidence type="ECO:0000313" key="2">
    <source>
        <dbReference type="EMBL" id="AHC14861.1"/>
    </source>
</evidence>
<dbReference type="InterPro" id="IPR043519">
    <property type="entry name" value="NT_sf"/>
</dbReference>
<protein>
    <submittedName>
        <fullName evidence="2">Nucleotidyltransferase domain protein</fullName>
    </submittedName>
</protein>
<gene>
    <name evidence="2" type="ORF">L21SP2_1464</name>
</gene>
<dbReference type="Pfam" id="PF18765">
    <property type="entry name" value="Polbeta"/>
    <property type="match status" value="1"/>
</dbReference>